<gene>
    <name evidence="2" type="ORF">HaLaN_06589</name>
</gene>
<dbReference type="EMBL" id="BLLF01000377">
    <property type="protein sequence ID" value="GFH11143.1"/>
    <property type="molecule type" value="Genomic_DNA"/>
</dbReference>
<dbReference type="AlphaFoldDB" id="A0A699YM00"/>
<dbReference type="Pfam" id="PF12499">
    <property type="entry name" value="DUF3707"/>
    <property type="match status" value="1"/>
</dbReference>
<keyword evidence="3" id="KW-1185">Reference proteome</keyword>
<feature type="domain" description="Pherophorin" evidence="1">
    <location>
        <begin position="1"/>
        <end position="135"/>
    </location>
</feature>
<feature type="non-terminal residue" evidence="2">
    <location>
        <position position="1"/>
    </location>
</feature>
<dbReference type="InterPro" id="IPR024616">
    <property type="entry name" value="Pherophorin"/>
</dbReference>
<evidence type="ECO:0000313" key="3">
    <source>
        <dbReference type="Proteomes" id="UP000485058"/>
    </source>
</evidence>
<feature type="non-terminal residue" evidence="2">
    <location>
        <position position="145"/>
    </location>
</feature>
<protein>
    <submittedName>
        <fullName evidence="2">DUF3707 domain-containing protein</fullName>
    </submittedName>
</protein>
<evidence type="ECO:0000259" key="1">
    <source>
        <dbReference type="Pfam" id="PF12499"/>
    </source>
</evidence>
<name>A0A699YM00_HAELA</name>
<reference evidence="2 3" key="1">
    <citation type="submission" date="2020-02" db="EMBL/GenBank/DDBJ databases">
        <title>Draft genome sequence of Haematococcus lacustris strain NIES-144.</title>
        <authorList>
            <person name="Morimoto D."/>
            <person name="Nakagawa S."/>
            <person name="Yoshida T."/>
            <person name="Sawayama S."/>
        </authorList>
    </citation>
    <scope>NUCLEOTIDE SEQUENCE [LARGE SCALE GENOMIC DNA]</scope>
    <source>
        <strain evidence="2 3">NIES-144</strain>
    </source>
</reference>
<sequence length="145" mass="15697">CQRDPNLLAWRAAVKNVTSTPTGGSIVSLRIFLDPVVDAQTPNKRPMLKLEFAADNVGCRQAVAGSAMLDARRVYRTWETSRPVLKYTNLNIPYGTEATLTFELTAQCTLDRLCGGVGFCTVAPFDTTGTSGFCPISSFASVPPY</sequence>
<proteinExistence type="predicted"/>
<organism evidence="2 3">
    <name type="scientific">Haematococcus lacustris</name>
    <name type="common">Green alga</name>
    <name type="synonym">Haematococcus pluvialis</name>
    <dbReference type="NCBI Taxonomy" id="44745"/>
    <lineage>
        <taxon>Eukaryota</taxon>
        <taxon>Viridiplantae</taxon>
        <taxon>Chlorophyta</taxon>
        <taxon>core chlorophytes</taxon>
        <taxon>Chlorophyceae</taxon>
        <taxon>CS clade</taxon>
        <taxon>Chlamydomonadales</taxon>
        <taxon>Haematococcaceae</taxon>
        <taxon>Haematococcus</taxon>
    </lineage>
</organism>
<comment type="caution">
    <text evidence="2">The sequence shown here is derived from an EMBL/GenBank/DDBJ whole genome shotgun (WGS) entry which is preliminary data.</text>
</comment>
<dbReference type="Proteomes" id="UP000485058">
    <property type="component" value="Unassembled WGS sequence"/>
</dbReference>
<accession>A0A699YM00</accession>
<evidence type="ECO:0000313" key="2">
    <source>
        <dbReference type="EMBL" id="GFH11143.1"/>
    </source>
</evidence>